<dbReference type="PROSITE" id="PS01124">
    <property type="entry name" value="HTH_ARAC_FAMILY_2"/>
    <property type="match status" value="1"/>
</dbReference>
<reference evidence="5 6" key="1">
    <citation type="submission" date="2020-03" db="EMBL/GenBank/DDBJ databases">
        <title>Genomic Encyclopedia of Type Strains, Phase IV (KMG-IV): sequencing the most valuable type-strain genomes for metagenomic binning, comparative biology and taxonomic classification.</title>
        <authorList>
            <person name="Goeker M."/>
        </authorList>
    </citation>
    <scope>NUCLEOTIDE SEQUENCE [LARGE SCALE GENOMIC DNA]</scope>
    <source>
        <strain evidence="5 6">DSM 101599</strain>
    </source>
</reference>
<protein>
    <submittedName>
        <fullName evidence="5">AraC-like DNA-binding protein</fullName>
    </submittedName>
</protein>
<dbReference type="SMART" id="SM00342">
    <property type="entry name" value="HTH_ARAC"/>
    <property type="match status" value="1"/>
</dbReference>
<evidence type="ECO:0000256" key="2">
    <source>
        <dbReference type="ARBA" id="ARBA00023125"/>
    </source>
</evidence>
<proteinExistence type="predicted"/>
<name>A0ABX0UBH4_9FLAO</name>
<gene>
    <name evidence="5" type="ORF">FHR24_002101</name>
</gene>
<dbReference type="EMBL" id="JAASQL010000002">
    <property type="protein sequence ID" value="NIJ45633.1"/>
    <property type="molecule type" value="Genomic_DNA"/>
</dbReference>
<dbReference type="PANTHER" id="PTHR43280">
    <property type="entry name" value="ARAC-FAMILY TRANSCRIPTIONAL REGULATOR"/>
    <property type="match status" value="1"/>
</dbReference>
<dbReference type="SUPFAM" id="SSF46689">
    <property type="entry name" value="Homeodomain-like"/>
    <property type="match status" value="1"/>
</dbReference>
<dbReference type="Proteomes" id="UP000745859">
    <property type="component" value="Unassembled WGS sequence"/>
</dbReference>
<dbReference type="InterPro" id="IPR009057">
    <property type="entry name" value="Homeodomain-like_sf"/>
</dbReference>
<dbReference type="InterPro" id="IPR003313">
    <property type="entry name" value="AraC-bd"/>
</dbReference>
<keyword evidence="3" id="KW-0804">Transcription</keyword>
<keyword evidence="1" id="KW-0805">Transcription regulation</keyword>
<dbReference type="InterPro" id="IPR018060">
    <property type="entry name" value="HTH_AraC"/>
</dbReference>
<evidence type="ECO:0000256" key="1">
    <source>
        <dbReference type="ARBA" id="ARBA00023015"/>
    </source>
</evidence>
<evidence type="ECO:0000259" key="4">
    <source>
        <dbReference type="PROSITE" id="PS01124"/>
    </source>
</evidence>
<comment type="caution">
    <text evidence="5">The sequence shown here is derived from an EMBL/GenBank/DDBJ whole genome shotgun (WGS) entry which is preliminary data.</text>
</comment>
<dbReference type="Pfam" id="PF12833">
    <property type="entry name" value="HTH_18"/>
    <property type="match status" value="1"/>
</dbReference>
<evidence type="ECO:0000313" key="5">
    <source>
        <dbReference type="EMBL" id="NIJ45633.1"/>
    </source>
</evidence>
<evidence type="ECO:0000256" key="3">
    <source>
        <dbReference type="ARBA" id="ARBA00023163"/>
    </source>
</evidence>
<accession>A0ABX0UBH4</accession>
<dbReference type="Gene3D" id="1.10.10.60">
    <property type="entry name" value="Homeodomain-like"/>
    <property type="match status" value="1"/>
</dbReference>
<dbReference type="RefSeq" id="WP_167188074.1">
    <property type="nucleotide sequence ID" value="NZ_JAASQL010000002.1"/>
</dbReference>
<dbReference type="InterPro" id="IPR014710">
    <property type="entry name" value="RmlC-like_jellyroll"/>
</dbReference>
<sequence length="287" mass="33243">MNNIPNIEFNRLKPSKIEGFEVLDLETLQIKNKHSDHDPYAYHRLTFYVIFIITQGEVQHWVDFNSCQLKTGDSLLVSKGQIHAFDKKSNYQGYLVVFTDAFLLKHLSNSMLHKLEYLFDTFSGIKSFHSPTENNTLINVLNTELNSAPKEIAADLTSSLLSIYLLKLLVKNKDVNPILLDKNQEVFNKFRALVEKNYTQTRDAKKYASDLHISYKHLNTICKAITKNTAKAFIDNFVILEGKRYLVASTDTVKEISYQLGFDEPTNFQKFFKKHTQLTAKEFRSHY</sequence>
<organism evidence="5 6">
    <name type="scientific">Wenyingzhuangia heitensis</name>
    <dbReference type="NCBI Taxonomy" id="1487859"/>
    <lineage>
        <taxon>Bacteria</taxon>
        <taxon>Pseudomonadati</taxon>
        <taxon>Bacteroidota</taxon>
        <taxon>Flavobacteriia</taxon>
        <taxon>Flavobacteriales</taxon>
        <taxon>Flavobacteriaceae</taxon>
        <taxon>Wenyingzhuangia</taxon>
    </lineage>
</organism>
<dbReference type="PANTHER" id="PTHR43280:SF32">
    <property type="entry name" value="TRANSCRIPTIONAL REGULATORY PROTEIN"/>
    <property type="match status" value="1"/>
</dbReference>
<keyword evidence="2" id="KW-0238">DNA-binding</keyword>
<dbReference type="InterPro" id="IPR037923">
    <property type="entry name" value="HTH-like"/>
</dbReference>
<feature type="domain" description="HTH araC/xylS-type" evidence="4">
    <location>
        <begin position="188"/>
        <end position="286"/>
    </location>
</feature>
<evidence type="ECO:0000313" key="6">
    <source>
        <dbReference type="Proteomes" id="UP000745859"/>
    </source>
</evidence>
<dbReference type="SUPFAM" id="SSF51215">
    <property type="entry name" value="Regulatory protein AraC"/>
    <property type="match status" value="1"/>
</dbReference>
<dbReference type="Gene3D" id="2.60.120.10">
    <property type="entry name" value="Jelly Rolls"/>
    <property type="match status" value="1"/>
</dbReference>
<keyword evidence="6" id="KW-1185">Reference proteome</keyword>
<dbReference type="Pfam" id="PF02311">
    <property type="entry name" value="AraC_binding"/>
    <property type="match status" value="1"/>
</dbReference>